<sequence>MAIDVRRHGWQPPLHPLQIVGMAVFSFLVVAFYLFLGLFLGSRIAEIVMVTLFSSVALLAVLLFIRCTATDPTDKTSFKKNKKKTSGCKGLQKLNYGYVLAQVITRFFRRLEKKILRSVIRRKYLDPLSTSSYMEPLLPFPLITKDDVILPDLNEVDVTFCSLCNFEVKKHSKHCRTCNRCVEGFDHHCRWLNNCIGKKNYTTFILLMVSVLLMLVIEGGTGIAVFILCFVDKKGMERELSRKFHVEFPRGLLATIAFFLVLLTAYSTAALGQLFFFHLVLIRKGMRTYDYILAMREGRTLDLDQSDESDSDDSLDYSPPEKSSLMSRLKCNRSSLNQDSRVSVKIDRDPGLLSSTRKDGFIHVGINPWKLLKLSKEKALLAADRARERLLNQKPPVKNENLQEQPKADSTANQDKDKATVITGLSPLISKGIIPGSAGHFPSPRRRLSGIMASPKRYKSSLDVTSLENHYASIQVLSSAMKMEETEAIPR</sequence>
<dbReference type="EMBL" id="CM042881">
    <property type="protein sequence ID" value="KAI4384907.1"/>
    <property type="molecule type" value="Genomic_DNA"/>
</dbReference>
<accession>A0ACB9S9Q7</accession>
<protein>
    <submittedName>
        <fullName evidence="1">Uncharacterized protein</fullName>
    </submittedName>
</protein>
<gene>
    <name evidence="1" type="ORF">MLD38_002992</name>
</gene>
<dbReference type="Proteomes" id="UP001057402">
    <property type="component" value="Chromosome 2"/>
</dbReference>
<evidence type="ECO:0000313" key="1">
    <source>
        <dbReference type="EMBL" id="KAI4384907.1"/>
    </source>
</evidence>
<evidence type="ECO:0000313" key="2">
    <source>
        <dbReference type="Proteomes" id="UP001057402"/>
    </source>
</evidence>
<proteinExistence type="predicted"/>
<organism evidence="1 2">
    <name type="scientific">Melastoma candidum</name>
    <dbReference type="NCBI Taxonomy" id="119954"/>
    <lineage>
        <taxon>Eukaryota</taxon>
        <taxon>Viridiplantae</taxon>
        <taxon>Streptophyta</taxon>
        <taxon>Embryophyta</taxon>
        <taxon>Tracheophyta</taxon>
        <taxon>Spermatophyta</taxon>
        <taxon>Magnoliopsida</taxon>
        <taxon>eudicotyledons</taxon>
        <taxon>Gunneridae</taxon>
        <taxon>Pentapetalae</taxon>
        <taxon>rosids</taxon>
        <taxon>malvids</taxon>
        <taxon>Myrtales</taxon>
        <taxon>Melastomataceae</taxon>
        <taxon>Melastomatoideae</taxon>
        <taxon>Melastomateae</taxon>
        <taxon>Melastoma</taxon>
    </lineage>
</organism>
<name>A0ACB9S9Q7_9MYRT</name>
<keyword evidence="2" id="KW-1185">Reference proteome</keyword>
<reference evidence="2" key="1">
    <citation type="journal article" date="2023" name="Front. Plant Sci.">
        <title>Chromosomal-level genome assembly of Melastoma candidum provides insights into trichome evolution.</title>
        <authorList>
            <person name="Zhong Y."/>
            <person name="Wu W."/>
            <person name="Sun C."/>
            <person name="Zou P."/>
            <person name="Liu Y."/>
            <person name="Dai S."/>
            <person name="Zhou R."/>
        </authorList>
    </citation>
    <scope>NUCLEOTIDE SEQUENCE [LARGE SCALE GENOMIC DNA]</scope>
</reference>
<comment type="caution">
    <text evidence="1">The sequence shown here is derived from an EMBL/GenBank/DDBJ whole genome shotgun (WGS) entry which is preliminary data.</text>
</comment>